<dbReference type="InterPro" id="IPR018114">
    <property type="entry name" value="TRYPSIN_HIS"/>
</dbReference>
<keyword evidence="3" id="KW-0964">Secreted</keyword>
<dbReference type="InterPro" id="IPR050430">
    <property type="entry name" value="Peptidase_S1"/>
</dbReference>
<dbReference type="Proteomes" id="UP000092443">
    <property type="component" value="Unplaced"/>
</dbReference>
<name>A0A9C5YZI1_9MUSC</name>
<evidence type="ECO:0000313" key="13">
    <source>
        <dbReference type="Proteomes" id="UP000092443"/>
    </source>
</evidence>
<comment type="subcellular location">
    <subcellularLocation>
        <location evidence="1">Secreted</location>
    </subcellularLocation>
</comment>
<protein>
    <submittedName>
        <fullName evidence="14">Trypsin beta-like</fullName>
    </submittedName>
</protein>
<feature type="transmembrane region" description="Helical" evidence="11">
    <location>
        <begin position="61"/>
        <end position="79"/>
    </location>
</feature>
<dbReference type="SUPFAM" id="SSF50494">
    <property type="entry name" value="Trypsin-like serine proteases"/>
    <property type="match status" value="1"/>
</dbReference>
<dbReference type="PROSITE" id="PS50240">
    <property type="entry name" value="TRYPSIN_DOM"/>
    <property type="match status" value="1"/>
</dbReference>
<evidence type="ECO:0000256" key="8">
    <source>
        <dbReference type="ARBA" id="ARBA00023145"/>
    </source>
</evidence>
<evidence type="ECO:0000256" key="2">
    <source>
        <dbReference type="ARBA" id="ARBA00007664"/>
    </source>
</evidence>
<dbReference type="GO" id="GO:0005576">
    <property type="term" value="C:extracellular region"/>
    <property type="evidence" value="ECO:0007669"/>
    <property type="project" value="UniProtKB-SubCell"/>
</dbReference>
<dbReference type="InterPro" id="IPR001254">
    <property type="entry name" value="Trypsin_dom"/>
</dbReference>
<dbReference type="GO" id="GO:0004252">
    <property type="term" value="F:serine-type endopeptidase activity"/>
    <property type="evidence" value="ECO:0007669"/>
    <property type="project" value="InterPro"/>
</dbReference>
<dbReference type="InterPro" id="IPR043504">
    <property type="entry name" value="Peptidase_S1_PA_chymotrypsin"/>
</dbReference>
<keyword evidence="9" id="KW-1015">Disulfide bond</keyword>
<keyword evidence="11" id="KW-0472">Membrane</keyword>
<evidence type="ECO:0000256" key="5">
    <source>
        <dbReference type="ARBA" id="ARBA00022729"/>
    </source>
</evidence>
<sequence>MIGNGIRNLLYSVMHVCTIRLAAKIIYYIFRITRVCVRNIYIWLRKLLTLLVYFVRFNEMWKLIFLPFFIVQVFAGPAPKGMQPHLDGRIVGGQITSITNFPWQVSIQRSGSHFCGGSVYNKDTIITAAHCIRGVGISTLKVRAGSSKWYEGGVLVDPTDFKIHESYNAETMMNDIAVIQLKFSLPLGTTIKSIALAKKDPADGVTAVVSGWGTNIYGSPDISATLQYVDVYIVSRETCASSSYAYGDDIKPSMICAHASGKDPCQGDSGGPLVSGGLLVGIVSWGYGCAVPGYPGVYVNVADFNSWIDAAASNP</sequence>
<keyword evidence="6 10" id="KW-0378">Hydrolase</keyword>
<dbReference type="Gene3D" id="2.40.10.10">
    <property type="entry name" value="Trypsin-like serine proteases"/>
    <property type="match status" value="1"/>
</dbReference>
<keyword evidence="8" id="KW-0865">Zymogen</keyword>
<organism evidence="13 14">
    <name type="scientific">Glossina fuscipes</name>
    <dbReference type="NCBI Taxonomy" id="7396"/>
    <lineage>
        <taxon>Eukaryota</taxon>
        <taxon>Metazoa</taxon>
        <taxon>Ecdysozoa</taxon>
        <taxon>Arthropoda</taxon>
        <taxon>Hexapoda</taxon>
        <taxon>Insecta</taxon>
        <taxon>Pterygota</taxon>
        <taxon>Neoptera</taxon>
        <taxon>Endopterygota</taxon>
        <taxon>Diptera</taxon>
        <taxon>Brachycera</taxon>
        <taxon>Muscomorpha</taxon>
        <taxon>Hippoboscoidea</taxon>
        <taxon>Glossinidae</taxon>
        <taxon>Glossina</taxon>
    </lineage>
</organism>
<dbReference type="CDD" id="cd00190">
    <property type="entry name" value="Tryp_SPc"/>
    <property type="match status" value="1"/>
</dbReference>
<evidence type="ECO:0000256" key="10">
    <source>
        <dbReference type="RuleBase" id="RU363034"/>
    </source>
</evidence>
<dbReference type="InterPro" id="IPR001314">
    <property type="entry name" value="Peptidase_S1A"/>
</dbReference>
<dbReference type="AlphaFoldDB" id="A0A9C5YZI1"/>
<gene>
    <name evidence="14" type="primary">LOC119638297</name>
</gene>
<proteinExistence type="inferred from homology"/>
<reference evidence="14" key="1">
    <citation type="submission" date="2025-08" db="UniProtKB">
        <authorList>
            <consortium name="RefSeq"/>
        </authorList>
    </citation>
    <scope>IDENTIFICATION</scope>
    <source>
        <tissue evidence="14">Whole body pupa</tissue>
    </source>
</reference>
<dbReference type="FunFam" id="2.40.10.10:FF:000077">
    <property type="entry name" value="Predicted protein"/>
    <property type="match status" value="1"/>
</dbReference>
<dbReference type="PANTHER" id="PTHR24276">
    <property type="entry name" value="POLYSERASE-RELATED"/>
    <property type="match status" value="1"/>
</dbReference>
<dbReference type="PANTHER" id="PTHR24276:SF91">
    <property type="entry name" value="AT26814P-RELATED"/>
    <property type="match status" value="1"/>
</dbReference>
<dbReference type="SMART" id="SM00020">
    <property type="entry name" value="Tryp_SPc"/>
    <property type="match status" value="1"/>
</dbReference>
<evidence type="ECO:0000256" key="3">
    <source>
        <dbReference type="ARBA" id="ARBA00022525"/>
    </source>
</evidence>
<keyword evidence="11" id="KW-1133">Transmembrane helix</keyword>
<comment type="similarity">
    <text evidence="2">Belongs to the peptidase S1 family.</text>
</comment>
<dbReference type="PROSITE" id="PS00134">
    <property type="entry name" value="TRYPSIN_HIS"/>
    <property type="match status" value="1"/>
</dbReference>
<dbReference type="Pfam" id="PF00089">
    <property type="entry name" value="Trypsin"/>
    <property type="match status" value="1"/>
</dbReference>
<evidence type="ECO:0000256" key="1">
    <source>
        <dbReference type="ARBA" id="ARBA00004613"/>
    </source>
</evidence>
<dbReference type="PRINTS" id="PR00722">
    <property type="entry name" value="CHYMOTRYPSIN"/>
</dbReference>
<dbReference type="RefSeq" id="XP_037890961.1">
    <property type="nucleotide sequence ID" value="XM_038035033.1"/>
</dbReference>
<dbReference type="GeneID" id="119638297"/>
<evidence type="ECO:0000256" key="4">
    <source>
        <dbReference type="ARBA" id="ARBA00022670"/>
    </source>
</evidence>
<dbReference type="PROSITE" id="PS00135">
    <property type="entry name" value="TRYPSIN_SER"/>
    <property type="match status" value="1"/>
</dbReference>
<keyword evidence="13" id="KW-1185">Reference proteome</keyword>
<evidence type="ECO:0000313" key="14">
    <source>
        <dbReference type="RefSeq" id="XP_037890961.1"/>
    </source>
</evidence>
<evidence type="ECO:0000256" key="6">
    <source>
        <dbReference type="ARBA" id="ARBA00022801"/>
    </source>
</evidence>
<dbReference type="InterPro" id="IPR033116">
    <property type="entry name" value="TRYPSIN_SER"/>
</dbReference>
<dbReference type="InterPro" id="IPR009003">
    <property type="entry name" value="Peptidase_S1_PA"/>
</dbReference>
<accession>A0A9C5YZI1</accession>
<feature type="domain" description="Peptidase S1" evidence="12">
    <location>
        <begin position="90"/>
        <end position="313"/>
    </location>
</feature>
<evidence type="ECO:0000256" key="9">
    <source>
        <dbReference type="ARBA" id="ARBA00023157"/>
    </source>
</evidence>
<evidence type="ECO:0000259" key="12">
    <source>
        <dbReference type="PROSITE" id="PS50240"/>
    </source>
</evidence>
<evidence type="ECO:0000256" key="11">
    <source>
        <dbReference type="SAM" id="Phobius"/>
    </source>
</evidence>
<keyword evidence="4 10" id="KW-0645">Protease</keyword>
<keyword evidence="7 10" id="KW-0720">Serine protease</keyword>
<dbReference type="GO" id="GO:0006508">
    <property type="term" value="P:proteolysis"/>
    <property type="evidence" value="ECO:0007669"/>
    <property type="project" value="UniProtKB-KW"/>
</dbReference>
<keyword evidence="5" id="KW-0732">Signal</keyword>
<dbReference type="KEGG" id="gfs:119638297"/>
<evidence type="ECO:0000256" key="7">
    <source>
        <dbReference type="ARBA" id="ARBA00022825"/>
    </source>
</evidence>
<keyword evidence="11" id="KW-0812">Transmembrane</keyword>
<feature type="transmembrane region" description="Helical" evidence="11">
    <location>
        <begin position="12"/>
        <end position="30"/>
    </location>
</feature>